<reference evidence="10" key="1">
    <citation type="submission" date="2022-11" db="EMBL/GenBank/DDBJ databases">
        <title>WGS of Natronobacillus azotifigens 24KS-1, an anaerobic diazotrophic haloalkaliphile from soda-rich habitats.</title>
        <authorList>
            <person name="Sorokin D.Y."/>
            <person name="Merkel A.Y."/>
        </authorList>
    </citation>
    <scope>NUCLEOTIDE SEQUENCE</scope>
    <source>
        <strain evidence="10">24KS-1</strain>
    </source>
</reference>
<keyword evidence="6 7" id="KW-0472">Membrane</keyword>
<name>A0A9J6RA42_9BACI</name>
<dbReference type="RefSeq" id="WP_268779175.1">
    <property type="nucleotide sequence ID" value="NZ_JAPRAT010000005.1"/>
</dbReference>
<evidence type="ECO:0000259" key="8">
    <source>
        <dbReference type="Pfam" id="PF01478"/>
    </source>
</evidence>
<proteinExistence type="inferred from homology"/>
<dbReference type="GO" id="GO:0006465">
    <property type="term" value="P:signal peptide processing"/>
    <property type="evidence" value="ECO:0007669"/>
    <property type="project" value="TreeGrafter"/>
</dbReference>
<feature type="transmembrane region" description="Helical" evidence="7">
    <location>
        <begin position="76"/>
        <end position="94"/>
    </location>
</feature>
<comment type="caution">
    <text evidence="10">The sequence shown here is derived from an EMBL/GenBank/DDBJ whole genome shotgun (WGS) entry which is preliminary data.</text>
</comment>
<keyword evidence="5 7" id="KW-1133">Transmembrane helix</keyword>
<evidence type="ECO:0000313" key="11">
    <source>
        <dbReference type="Proteomes" id="UP001084197"/>
    </source>
</evidence>
<evidence type="ECO:0000256" key="1">
    <source>
        <dbReference type="ARBA" id="ARBA00004651"/>
    </source>
</evidence>
<dbReference type="GO" id="GO:0005886">
    <property type="term" value="C:plasma membrane"/>
    <property type="evidence" value="ECO:0007669"/>
    <property type="project" value="UniProtKB-SubCell"/>
</dbReference>
<feature type="transmembrane region" description="Helical" evidence="7">
    <location>
        <begin position="6"/>
        <end position="23"/>
    </location>
</feature>
<dbReference type="Pfam" id="PF06750">
    <property type="entry name" value="A24_N_bact"/>
    <property type="match status" value="1"/>
</dbReference>
<feature type="transmembrane region" description="Helical" evidence="7">
    <location>
        <begin position="122"/>
        <end position="141"/>
    </location>
</feature>
<dbReference type="Proteomes" id="UP001084197">
    <property type="component" value="Unassembled WGS sequence"/>
</dbReference>
<dbReference type="AlphaFoldDB" id="A0A9J6RA42"/>
<dbReference type="InterPro" id="IPR010627">
    <property type="entry name" value="Prepilin_pept_A24_N"/>
</dbReference>
<accession>A0A9J6RA42</accession>
<evidence type="ECO:0000256" key="4">
    <source>
        <dbReference type="ARBA" id="ARBA00022692"/>
    </source>
</evidence>
<evidence type="ECO:0000256" key="5">
    <source>
        <dbReference type="ARBA" id="ARBA00022989"/>
    </source>
</evidence>
<evidence type="ECO:0000313" key="10">
    <source>
        <dbReference type="EMBL" id="MCZ0702407.1"/>
    </source>
</evidence>
<evidence type="ECO:0000256" key="2">
    <source>
        <dbReference type="ARBA" id="ARBA00005801"/>
    </source>
</evidence>
<dbReference type="Gene3D" id="1.20.120.1220">
    <property type="match status" value="1"/>
</dbReference>
<organism evidence="10 11">
    <name type="scientific">Natronobacillus azotifigens</name>
    <dbReference type="NCBI Taxonomy" id="472978"/>
    <lineage>
        <taxon>Bacteria</taxon>
        <taxon>Bacillati</taxon>
        <taxon>Bacillota</taxon>
        <taxon>Bacilli</taxon>
        <taxon>Bacillales</taxon>
        <taxon>Bacillaceae</taxon>
        <taxon>Natronobacillus</taxon>
    </lineage>
</organism>
<feature type="domain" description="Prepilin type IV endopeptidase peptidase" evidence="8">
    <location>
        <begin position="105"/>
        <end position="208"/>
    </location>
</feature>
<feature type="transmembrane region" description="Helical" evidence="7">
    <location>
        <begin position="179"/>
        <end position="212"/>
    </location>
</feature>
<evidence type="ECO:0000256" key="7">
    <source>
        <dbReference type="SAM" id="Phobius"/>
    </source>
</evidence>
<keyword evidence="3" id="KW-1003">Cell membrane</keyword>
<sequence>MELFLYAYIFVLGAILGSFYNVVGMRVPVGESIVKPRSHCPNCKHILRWTELIPVLSFLSQKGQCRNCKQKISPTYLFFECLTAILFVLSALAIGWSVELFVALSLVSLLIIITISDFRTMLIPDAVLIFFLVIFISLRIFSPLTPWWDSILGAMVGFTLLLLLAIVSKGGMGGGDIKLFGVLGIVLGTTGVLLTLFFASLVGAIVGLIGMVSGKTKRGNPIPFGPFISVAALFSYFFHSSIIEWYFSLF</sequence>
<dbReference type="GO" id="GO:0004190">
    <property type="term" value="F:aspartic-type endopeptidase activity"/>
    <property type="evidence" value="ECO:0007669"/>
    <property type="project" value="InterPro"/>
</dbReference>
<comment type="similarity">
    <text evidence="2">Belongs to the peptidase A24 family.</text>
</comment>
<feature type="transmembrane region" description="Helical" evidence="7">
    <location>
        <begin position="147"/>
        <end position="167"/>
    </location>
</feature>
<dbReference type="PANTHER" id="PTHR30487:SF0">
    <property type="entry name" value="PREPILIN LEADER PEPTIDASE_N-METHYLTRANSFERASE-RELATED"/>
    <property type="match status" value="1"/>
</dbReference>
<dbReference type="Pfam" id="PF01478">
    <property type="entry name" value="Peptidase_A24"/>
    <property type="match status" value="1"/>
</dbReference>
<comment type="subcellular location">
    <subcellularLocation>
        <location evidence="1">Cell membrane</location>
        <topology evidence="1">Multi-pass membrane protein</topology>
    </subcellularLocation>
</comment>
<keyword evidence="4 7" id="KW-0812">Transmembrane</keyword>
<dbReference type="InterPro" id="IPR000045">
    <property type="entry name" value="Prepilin_IV_endopep_pep"/>
</dbReference>
<keyword evidence="11" id="KW-1185">Reference proteome</keyword>
<evidence type="ECO:0000259" key="9">
    <source>
        <dbReference type="Pfam" id="PF06750"/>
    </source>
</evidence>
<evidence type="ECO:0000256" key="6">
    <source>
        <dbReference type="ARBA" id="ARBA00023136"/>
    </source>
</evidence>
<dbReference type="EMBL" id="JAPRAT010000005">
    <property type="protein sequence ID" value="MCZ0702407.1"/>
    <property type="molecule type" value="Genomic_DNA"/>
</dbReference>
<gene>
    <name evidence="10" type="ORF">OWO01_04170</name>
</gene>
<feature type="domain" description="Prepilin peptidase A24 N-terminal" evidence="9">
    <location>
        <begin position="11"/>
        <end position="92"/>
    </location>
</feature>
<dbReference type="PANTHER" id="PTHR30487">
    <property type="entry name" value="TYPE 4 PREPILIN-LIKE PROTEINS LEADER PEPTIDE-PROCESSING ENZYME"/>
    <property type="match status" value="1"/>
</dbReference>
<evidence type="ECO:0000256" key="3">
    <source>
        <dbReference type="ARBA" id="ARBA00022475"/>
    </source>
</evidence>
<protein>
    <submittedName>
        <fullName evidence="10">Prepilin peptidase</fullName>
    </submittedName>
</protein>
<dbReference type="InterPro" id="IPR050882">
    <property type="entry name" value="Prepilin_peptidase/N-MTase"/>
</dbReference>
<feature type="transmembrane region" description="Helical" evidence="7">
    <location>
        <begin position="224"/>
        <end position="247"/>
    </location>
</feature>
<feature type="transmembrane region" description="Helical" evidence="7">
    <location>
        <begin position="100"/>
        <end position="115"/>
    </location>
</feature>